<sequence length="163" mass="19785">MEINQYENIVLDIAQEVVRFLIKKGARRQDAEDIAQDVMVKLIEANIILEEIKLRPWFYKVALSKFYDKYRRNKRYESILYELYNTSETANTFHTKLNNSNLPYEVLNQLSHYQLQLIYLKYDEQRTIKFIANELHFSQAKIKIDLFRTRTHLKKLLEKYKNE</sequence>
<evidence type="ECO:0000256" key="2">
    <source>
        <dbReference type="ARBA" id="ARBA00023015"/>
    </source>
</evidence>
<evidence type="ECO:0000313" key="10">
    <source>
        <dbReference type="Proteomes" id="UP000239237"/>
    </source>
</evidence>
<proteinExistence type="inferred from homology"/>
<dbReference type="InterPro" id="IPR039425">
    <property type="entry name" value="RNA_pol_sigma-70-like"/>
</dbReference>
<evidence type="ECO:0000256" key="4">
    <source>
        <dbReference type="ARBA" id="ARBA00023125"/>
    </source>
</evidence>
<evidence type="ECO:0000313" key="9">
    <source>
        <dbReference type="Proteomes" id="UP000237923"/>
    </source>
</evidence>
<evidence type="ECO:0000256" key="1">
    <source>
        <dbReference type="ARBA" id="ARBA00010641"/>
    </source>
</evidence>
<dbReference type="EMBL" id="OKQR01000002">
    <property type="protein sequence ID" value="SPD93779.1"/>
    <property type="molecule type" value="Genomic_DNA"/>
</dbReference>
<dbReference type="Gene3D" id="1.10.10.10">
    <property type="entry name" value="Winged helix-like DNA-binding domain superfamily/Winged helix DNA-binding domain"/>
    <property type="match status" value="1"/>
</dbReference>
<dbReference type="GO" id="GO:0016987">
    <property type="term" value="F:sigma factor activity"/>
    <property type="evidence" value="ECO:0007669"/>
    <property type="project" value="UniProtKB-KW"/>
</dbReference>
<dbReference type="SUPFAM" id="SSF88946">
    <property type="entry name" value="Sigma2 domain of RNA polymerase sigma factors"/>
    <property type="match status" value="1"/>
</dbReference>
<evidence type="ECO:0000256" key="5">
    <source>
        <dbReference type="ARBA" id="ARBA00023163"/>
    </source>
</evidence>
<feature type="domain" description="RNA polymerase sigma-70 region 2" evidence="6">
    <location>
        <begin position="14"/>
        <end position="75"/>
    </location>
</feature>
<protein>
    <submittedName>
        <fullName evidence="8">RNA polymerase sigma factor SigX</fullName>
    </submittedName>
</protein>
<accession>A0A2N9KFK4</accession>
<keyword evidence="2" id="KW-0805">Transcription regulation</keyword>
<dbReference type="Gene3D" id="1.10.1740.10">
    <property type="match status" value="1"/>
</dbReference>
<dbReference type="Proteomes" id="UP000237923">
    <property type="component" value="Unassembled WGS sequence"/>
</dbReference>
<comment type="similarity">
    <text evidence="1">Belongs to the sigma-70 factor family. ECF subfamily.</text>
</comment>
<keyword evidence="10" id="KW-1185">Reference proteome</keyword>
<dbReference type="Proteomes" id="UP000239237">
    <property type="component" value="Unassembled WGS sequence"/>
</dbReference>
<dbReference type="AlphaFoldDB" id="A0A2N9KFK4"/>
<dbReference type="EMBL" id="OKQU01000002">
    <property type="protein sequence ID" value="SPE09435.1"/>
    <property type="molecule type" value="Genomic_DNA"/>
</dbReference>
<keyword evidence="3" id="KW-0731">Sigma factor</keyword>
<evidence type="ECO:0000313" key="8">
    <source>
        <dbReference type="EMBL" id="SPE09435.1"/>
    </source>
</evidence>
<dbReference type="InterPro" id="IPR007627">
    <property type="entry name" value="RNA_pol_sigma70_r2"/>
</dbReference>
<dbReference type="GO" id="GO:0003677">
    <property type="term" value="F:DNA binding"/>
    <property type="evidence" value="ECO:0007669"/>
    <property type="project" value="UniProtKB-KW"/>
</dbReference>
<evidence type="ECO:0000259" key="6">
    <source>
        <dbReference type="Pfam" id="PF04542"/>
    </source>
</evidence>
<dbReference type="PANTHER" id="PTHR43133:SF52">
    <property type="entry name" value="ECF RNA POLYMERASE SIGMA FACTOR SIGL"/>
    <property type="match status" value="1"/>
</dbReference>
<dbReference type="RefSeq" id="WP_105299772.1">
    <property type="nucleotide sequence ID" value="NZ_CAURUR010000004.1"/>
</dbReference>
<dbReference type="InterPro" id="IPR036388">
    <property type="entry name" value="WH-like_DNA-bd_sf"/>
</dbReference>
<keyword evidence="4" id="KW-0238">DNA-binding</keyword>
<reference evidence="8 9" key="2">
    <citation type="submission" date="2018-02" db="EMBL/GenBank/DDBJ databases">
        <authorList>
            <person name="Cohen D.B."/>
            <person name="Kent A.D."/>
        </authorList>
    </citation>
    <scope>NUCLEOTIDE SEQUENCE [LARGE SCALE GENOMIC DNA]</scope>
    <source>
        <strain evidence="8 9">CECT 9216</strain>
    </source>
</reference>
<organism evidence="8 9">
    <name type="scientific">Leuconostoc suionicum</name>
    <dbReference type="NCBI Taxonomy" id="1511761"/>
    <lineage>
        <taxon>Bacteria</taxon>
        <taxon>Bacillati</taxon>
        <taxon>Bacillota</taxon>
        <taxon>Bacilli</taxon>
        <taxon>Lactobacillales</taxon>
        <taxon>Lactobacillaceae</taxon>
        <taxon>Leuconostoc</taxon>
    </lineage>
</organism>
<evidence type="ECO:0000313" key="7">
    <source>
        <dbReference type="EMBL" id="SPD93779.1"/>
    </source>
</evidence>
<dbReference type="Pfam" id="PF04542">
    <property type="entry name" value="Sigma70_r2"/>
    <property type="match status" value="1"/>
</dbReference>
<dbReference type="InterPro" id="IPR014284">
    <property type="entry name" value="RNA_pol_sigma-70_dom"/>
</dbReference>
<name>A0A2N9KFK4_9LACO</name>
<dbReference type="InterPro" id="IPR013324">
    <property type="entry name" value="RNA_pol_sigma_r3/r4-like"/>
</dbReference>
<dbReference type="NCBIfam" id="TIGR02937">
    <property type="entry name" value="sigma70-ECF"/>
    <property type="match status" value="1"/>
</dbReference>
<gene>
    <name evidence="7" type="ORF">LES8486_01443</name>
    <name evidence="8" type="ORF">LES9216_01590</name>
</gene>
<reference evidence="7 10" key="1">
    <citation type="submission" date="2018-02" db="EMBL/GenBank/DDBJ databases">
        <authorList>
            <person name="Rodrigo-Torres L."/>
            <person name="Arahal R. D."/>
            <person name="Lucena T."/>
        </authorList>
    </citation>
    <scope>NUCLEOTIDE SEQUENCE [LARGE SCALE GENOMIC DNA]</scope>
    <source>
        <strain evidence="7 10">CECT 8486</strain>
    </source>
</reference>
<dbReference type="SUPFAM" id="SSF88659">
    <property type="entry name" value="Sigma3 and sigma4 domains of RNA polymerase sigma factors"/>
    <property type="match status" value="1"/>
</dbReference>
<keyword evidence="5" id="KW-0804">Transcription</keyword>
<dbReference type="PANTHER" id="PTHR43133">
    <property type="entry name" value="RNA POLYMERASE ECF-TYPE SIGMA FACTO"/>
    <property type="match status" value="1"/>
</dbReference>
<dbReference type="InterPro" id="IPR013325">
    <property type="entry name" value="RNA_pol_sigma_r2"/>
</dbReference>
<dbReference type="GO" id="GO:0006352">
    <property type="term" value="P:DNA-templated transcription initiation"/>
    <property type="evidence" value="ECO:0007669"/>
    <property type="project" value="InterPro"/>
</dbReference>
<evidence type="ECO:0000256" key="3">
    <source>
        <dbReference type="ARBA" id="ARBA00023082"/>
    </source>
</evidence>